<dbReference type="EMBL" id="AP003218">
    <property type="protein sequence ID" value="BAD87015.1"/>
    <property type="molecule type" value="Genomic_DNA"/>
</dbReference>
<reference evidence="2" key="2">
    <citation type="journal article" date="2008" name="Nucleic Acids Res.">
        <title>The rice annotation project database (RAP-DB): 2008 update.</title>
        <authorList>
            <consortium name="The rice annotation project (RAP)"/>
        </authorList>
    </citation>
    <scope>GENOME REANNOTATION</scope>
    <source>
        <strain evidence="2">cv. Nipponbare</strain>
    </source>
</reference>
<dbReference type="AlphaFoldDB" id="Q5JNE2"/>
<name>Q5JNE2_ORYSJ</name>
<evidence type="ECO:0000313" key="2">
    <source>
        <dbReference type="Proteomes" id="UP000000763"/>
    </source>
</evidence>
<protein>
    <submittedName>
        <fullName evidence="1">Root cap protein 1-like</fullName>
    </submittedName>
</protein>
<organism evidence="1 2">
    <name type="scientific">Oryza sativa subsp. japonica</name>
    <name type="common">Rice</name>
    <dbReference type="NCBI Taxonomy" id="39947"/>
    <lineage>
        <taxon>Eukaryota</taxon>
        <taxon>Viridiplantae</taxon>
        <taxon>Streptophyta</taxon>
        <taxon>Embryophyta</taxon>
        <taxon>Tracheophyta</taxon>
        <taxon>Spermatophyta</taxon>
        <taxon>Magnoliopsida</taxon>
        <taxon>Liliopsida</taxon>
        <taxon>Poales</taxon>
        <taxon>Poaceae</taxon>
        <taxon>BOP clade</taxon>
        <taxon>Oryzoideae</taxon>
        <taxon>Oryzeae</taxon>
        <taxon>Oryzinae</taxon>
        <taxon>Oryza</taxon>
        <taxon>Oryza sativa</taxon>
    </lineage>
</organism>
<accession>Q5JNE2</accession>
<gene>
    <name evidence="1" type="primary">OSJNBb0021A09.9</name>
</gene>
<dbReference type="Proteomes" id="UP000000763">
    <property type="component" value="Chromosome 1"/>
</dbReference>
<reference evidence="2" key="1">
    <citation type="journal article" date="2005" name="Nature">
        <title>The map-based sequence of the rice genome.</title>
        <authorList>
            <consortium name="International rice genome sequencing project (IRGSP)"/>
            <person name="Matsumoto T."/>
            <person name="Wu J."/>
            <person name="Kanamori H."/>
            <person name="Katayose Y."/>
            <person name="Fujisawa M."/>
            <person name="Namiki N."/>
            <person name="Mizuno H."/>
            <person name="Yamamoto K."/>
            <person name="Antonio B.A."/>
            <person name="Baba T."/>
            <person name="Sakata K."/>
            <person name="Nagamura Y."/>
            <person name="Aoki H."/>
            <person name="Arikawa K."/>
            <person name="Arita K."/>
            <person name="Bito T."/>
            <person name="Chiden Y."/>
            <person name="Fujitsuka N."/>
            <person name="Fukunaka R."/>
            <person name="Hamada M."/>
            <person name="Harada C."/>
            <person name="Hayashi A."/>
            <person name="Hijishita S."/>
            <person name="Honda M."/>
            <person name="Hosokawa S."/>
            <person name="Ichikawa Y."/>
            <person name="Idonuma A."/>
            <person name="Iijima M."/>
            <person name="Ikeda M."/>
            <person name="Ikeno M."/>
            <person name="Ito K."/>
            <person name="Ito S."/>
            <person name="Ito T."/>
            <person name="Ito Y."/>
            <person name="Ito Y."/>
            <person name="Iwabuchi A."/>
            <person name="Kamiya K."/>
            <person name="Karasawa W."/>
            <person name="Kurita K."/>
            <person name="Katagiri S."/>
            <person name="Kikuta A."/>
            <person name="Kobayashi H."/>
            <person name="Kobayashi N."/>
            <person name="Machita K."/>
            <person name="Maehara T."/>
            <person name="Masukawa M."/>
            <person name="Mizubayashi T."/>
            <person name="Mukai Y."/>
            <person name="Nagasaki H."/>
            <person name="Nagata Y."/>
            <person name="Naito S."/>
            <person name="Nakashima M."/>
            <person name="Nakama Y."/>
            <person name="Nakamichi Y."/>
            <person name="Nakamura M."/>
            <person name="Meguro A."/>
            <person name="Negishi M."/>
            <person name="Ohta I."/>
            <person name="Ohta T."/>
            <person name="Okamoto M."/>
            <person name="Ono N."/>
            <person name="Saji S."/>
            <person name="Sakaguchi M."/>
            <person name="Sakai K."/>
            <person name="Shibata M."/>
            <person name="Shimokawa T."/>
            <person name="Song J."/>
            <person name="Takazaki Y."/>
            <person name="Terasawa K."/>
            <person name="Tsugane M."/>
            <person name="Tsuji K."/>
            <person name="Ueda S."/>
            <person name="Waki K."/>
            <person name="Yamagata H."/>
            <person name="Yamamoto M."/>
            <person name="Yamamoto S."/>
            <person name="Yamane H."/>
            <person name="Yoshiki S."/>
            <person name="Yoshihara R."/>
            <person name="Yukawa K."/>
            <person name="Zhong H."/>
            <person name="Yano M."/>
            <person name="Yuan Q."/>
            <person name="Ouyang S."/>
            <person name="Liu J."/>
            <person name="Jones K.M."/>
            <person name="Gansberger K."/>
            <person name="Moffat K."/>
            <person name="Hill J."/>
            <person name="Bera J."/>
            <person name="Fadrosh D."/>
            <person name="Jin S."/>
            <person name="Johri S."/>
            <person name="Kim M."/>
            <person name="Overton L."/>
            <person name="Reardon M."/>
            <person name="Tsitrin T."/>
            <person name="Vuong H."/>
            <person name="Weaver B."/>
            <person name="Ciecko A."/>
            <person name="Tallon L."/>
            <person name="Jackson J."/>
            <person name="Pai G."/>
            <person name="Aken S.V."/>
            <person name="Utterback T."/>
            <person name="Reidmuller S."/>
            <person name="Feldblyum T."/>
            <person name="Hsiao J."/>
            <person name="Zismann V."/>
            <person name="Iobst S."/>
            <person name="de Vazeille A.R."/>
            <person name="Buell C.R."/>
            <person name="Ying K."/>
            <person name="Li Y."/>
            <person name="Lu T."/>
            <person name="Huang Y."/>
            <person name="Zhao Q."/>
            <person name="Feng Q."/>
            <person name="Zhang L."/>
            <person name="Zhu J."/>
            <person name="Weng Q."/>
            <person name="Mu J."/>
            <person name="Lu Y."/>
            <person name="Fan D."/>
            <person name="Liu Y."/>
            <person name="Guan J."/>
            <person name="Zhang Y."/>
            <person name="Yu S."/>
            <person name="Liu X."/>
            <person name="Zhang Y."/>
            <person name="Hong G."/>
            <person name="Han B."/>
            <person name="Choisne N."/>
            <person name="Demange N."/>
            <person name="Orjeda G."/>
            <person name="Samain S."/>
            <person name="Cattolico L."/>
            <person name="Pelletier E."/>
            <person name="Couloux A."/>
            <person name="Segurens B."/>
            <person name="Wincker P."/>
            <person name="D'Hont A."/>
            <person name="Scarpelli C."/>
            <person name="Weissenbach J."/>
            <person name="Salanoubat M."/>
            <person name="Quetier F."/>
            <person name="Yu Y."/>
            <person name="Kim H.R."/>
            <person name="Rambo T."/>
            <person name="Currie J."/>
            <person name="Collura K."/>
            <person name="Luo M."/>
            <person name="Yang T."/>
            <person name="Ammiraju J.S.S."/>
            <person name="Engler F."/>
            <person name="Soderlund C."/>
            <person name="Wing R.A."/>
            <person name="Palmer L.E."/>
            <person name="de la Bastide M."/>
            <person name="Spiegel L."/>
            <person name="Nascimento L."/>
            <person name="Zutavern T."/>
            <person name="O'Shaughnessy A."/>
            <person name="Dike S."/>
            <person name="Dedhia N."/>
            <person name="Preston R."/>
            <person name="Balija V."/>
            <person name="McCombie W.R."/>
            <person name="Chow T."/>
            <person name="Chen H."/>
            <person name="Chung M."/>
            <person name="Chen C."/>
            <person name="Shaw J."/>
            <person name="Wu H."/>
            <person name="Hsiao K."/>
            <person name="Chao Y."/>
            <person name="Chu M."/>
            <person name="Cheng C."/>
            <person name="Hour A."/>
            <person name="Lee P."/>
            <person name="Lin S."/>
            <person name="Lin Y."/>
            <person name="Liou J."/>
            <person name="Liu S."/>
            <person name="Hsing Y."/>
            <person name="Raghuvanshi S."/>
            <person name="Mohanty A."/>
            <person name="Bharti A.K."/>
            <person name="Gaur A."/>
            <person name="Gupta V."/>
            <person name="Kumar D."/>
            <person name="Ravi V."/>
            <person name="Vij S."/>
            <person name="Kapur A."/>
            <person name="Khurana P."/>
            <person name="Khurana P."/>
            <person name="Khurana J.P."/>
            <person name="Tyagi A.K."/>
            <person name="Gaikwad K."/>
            <person name="Singh A."/>
            <person name="Dalal V."/>
            <person name="Srivastava S."/>
            <person name="Dixit A."/>
            <person name="Pal A.K."/>
            <person name="Ghazi I.A."/>
            <person name="Yadav M."/>
            <person name="Pandit A."/>
            <person name="Bhargava A."/>
            <person name="Sureshbabu K."/>
            <person name="Batra K."/>
            <person name="Sharma T.R."/>
            <person name="Mohapatra T."/>
            <person name="Singh N.K."/>
            <person name="Messing J."/>
            <person name="Nelson A.B."/>
            <person name="Fuks G."/>
            <person name="Kavchok S."/>
            <person name="Keizer G."/>
            <person name="Linton E."/>
            <person name="Llaca V."/>
            <person name="Song R."/>
            <person name="Tanyolac B."/>
            <person name="Young S."/>
            <person name="Ho-Il K."/>
            <person name="Hahn J.H."/>
            <person name="Sangsakoo G."/>
            <person name="Vanavichit A."/>
            <person name="de Mattos Luiz.A.T."/>
            <person name="Zimmer P.D."/>
            <person name="Malone G."/>
            <person name="Dellagostin O."/>
            <person name="de Oliveira A.C."/>
            <person name="Bevan M."/>
            <person name="Bancroft I."/>
            <person name="Minx P."/>
            <person name="Cordum H."/>
            <person name="Wilson R."/>
            <person name="Cheng Z."/>
            <person name="Jin W."/>
            <person name="Jiang J."/>
            <person name="Leong S.A."/>
            <person name="Iwama H."/>
            <person name="Gojobori T."/>
            <person name="Itoh T."/>
            <person name="Niimura Y."/>
            <person name="Fujii Y."/>
            <person name="Habara T."/>
            <person name="Sakai H."/>
            <person name="Sato Y."/>
            <person name="Wilson G."/>
            <person name="Kumar K."/>
            <person name="McCouch S."/>
            <person name="Juretic N."/>
            <person name="Hoen D."/>
            <person name="Wright S."/>
            <person name="Bruskiewich R."/>
            <person name="Bureau T."/>
            <person name="Miyao A."/>
            <person name="Hirochika H."/>
            <person name="Nishikawa T."/>
            <person name="Kadowaki K."/>
            <person name="Sugiura M."/>
            <person name="Burr B."/>
            <person name="Sasaki T."/>
        </authorList>
    </citation>
    <scope>NUCLEOTIDE SEQUENCE [LARGE SCALE GENOMIC DNA]</scope>
    <source>
        <strain evidence="2">cv. Nipponbare</strain>
    </source>
</reference>
<proteinExistence type="predicted"/>
<sequence>MGAVRTRESIPGLSVYLISALAPCNLVPSSSPSLQPCFAVVPVVAVAREGRHRGRRRVAVLVRPFAVAEDRRSIAVIVKPKTVAASSSSSAPSVALPPLFWSPFNVVQVAKVV</sequence>
<evidence type="ECO:0000313" key="1">
    <source>
        <dbReference type="EMBL" id="BAD87015.1"/>
    </source>
</evidence>